<accession>A0ABV6K8X7</accession>
<dbReference type="EMBL" id="JBHLUX010000005">
    <property type="protein sequence ID" value="MFC0469505.1"/>
    <property type="molecule type" value="Genomic_DNA"/>
</dbReference>
<protein>
    <submittedName>
        <fullName evidence="1">Uncharacterized protein</fullName>
    </submittedName>
</protein>
<proteinExistence type="predicted"/>
<reference evidence="1 2" key="1">
    <citation type="submission" date="2024-09" db="EMBL/GenBank/DDBJ databases">
        <authorList>
            <person name="Sun Q."/>
            <person name="Mori K."/>
        </authorList>
    </citation>
    <scope>NUCLEOTIDE SEQUENCE [LARGE SCALE GENOMIC DNA]</scope>
    <source>
        <strain evidence="1 2">NCAIM B.02610</strain>
    </source>
</reference>
<organism evidence="1 2">
    <name type="scientific">Halalkalibacter kiskunsagensis</name>
    <dbReference type="NCBI Taxonomy" id="1548599"/>
    <lineage>
        <taxon>Bacteria</taxon>
        <taxon>Bacillati</taxon>
        <taxon>Bacillota</taxon>
        <taxon>Bacilli</taxon>
        <taxon>Bacillales</taxon>
        <taxon>Bacillaceae</taxon>
        <taxon>Halalkalibacter</taxon>
    </lineage>
</organism>
<gene>
    <name evidence="1" type="ORF">ACFFHM_02850</name>
</gene>
<dbReference type="Proteomes" id="UP001589838">
    <property type="component" value="Unassembled WGS sequence"/>
</dbReference>
<keyword evidence="2" id="KW-1185">Reference proteome</keyword>
<evidence type="ECO:0000313" key="2">
    <source>
        <dbReference type="Proteomes" id="UP001589838"/>
    </source>
</evidence>
<evidence type="ECO:0000313" key="1">
    <source>
        <dbReference type="EMBL" id="MFC0469505.1"/>
    </source>
</evidence>
<sequence length="89" mass="9865">MNSQRADPLPVFPLRIDHLKQVAFSLFEAVLAISEPLLSFKFTRSALLLVNAQRADPLPVFPLRIDHLKQVAFSLFEAVLAISGAAAFF</sequence>
<name>A0ABV6K8X7_9BACI</name>
<comment type="caution">
    <text evidence="1">The sequence shown here is derived from an EMBL/GenBank/DDBJ whole genome shotgun (WGS) entry which is preliminary data.</text>
</comment>
<dbReference type="RefSeq" id="WP_335959299.1">
    <property type="nucleotide sequence ID" value="NZ_JAXBLX010000005.1"/>
</dbReference>